<dbReference type="Proteomes" id="UP000092993">
    <property type="component" value="Unassembled WGS sequence"/>
</dbReference>
<comment type="caution">
    <text evidence="7">The sequence shown here is derived from an EMBL/GenBank/DDBJ whole genome shotgun (WGS) entry which is preliminary data.</text>
</comment>
<dbReference type="GO" id="GO:0031037">
    <property type="term" value="P:myosin II filament disassembly"/>
    <property type="evidence" value="ECO:0007669"/>
    <property type="project" value="TreeGrafter"/>
</dbReference>
<keyword evidence="8" id="KW-1185">Reference proteome</keyword>
<keyword evidence="5" id="KW-0067">ATP-binding</keyword>
<protein>
    <recommendedName>
        <fullName evidence="6">Alpha-type protein kinase domain-containing protein</fullName>
    </recommendedName>
</protein>
<dbReference type="AlphaFoldDB" id="A0A1C7MDU7"/>
<sequence>MLRRIYKISGQECPRPIANVPSDADHDRAPFLCFAQHVQYFYSGCNVFASDFQGAEDLLTDCQIITSSDYVVNFGEGNLAHTFDQFEDDHQCNEYCIYFGLSKFSSSTTTSLSVLGPQDHKRKGAVHHSCTVRLGFGHDVSELGRVAHNVDFCNHRQYRPQRDSARLG</sequence>
<evidence type="ECO:0000256" key="4">
    <source>
        <dbReference type="ARBA" id="ARBA00022777"/>
    </source>
</evidence>
<dbReference type="InterPro" id="IPR004166">
    <property type="entry name" value="a-kinase_dom"/>
</dbReference>
<accession>A0A1C7MDU7</accession>
<dbReference type="STRING" id="5627.A0A1C7MDU7"/>
<keyword evidence="2" id="KW-0808">Transferase</keyword>
<evidence type="ECO:0000259" key="6">
    <source>
        <dbReference type="PROSITE" id="PS51158"/>
    </source>
</evidence>
<evidence type="ECO:0000313" key="7">
    <source>
        <dbReference type="EMBL" id="OBZ74559.1"/>
    </source>
</evidence>
<evidence type="ECO:0000256" key="2">
    <source>
        <dbReference type="ARBA" id="ARBA00022679"/>
    </source>
</evidence>
<dbReference type="PROSITE" id="PS51158">
    <property type="entry name" value="ALPHA_KINASE"/>
    <property type="match status" value="1"/>
</dbReference>
<dbReference type="GO" id="GO:0004674">
    <property type="term" value="F:protein serine/threonine kinase activity"/>
    <property type="evidence" value="ECO:0007669"/>
    <property type="project" value="UniProtKB-KW"/>
</dbReference>
<dbReference type="GO" id="GO:0005524">
    <property type="term" value="F:ATP binding"/>
    <property type="evidence" value="ECO:0007669"/>
    <property type="project" value="UniProtKB-KW"/>
</dbReference>
<dbReference type="InterPro" id="IPR011009">
    <property type="entry name" value="Kinase-like_dom_sf"/>
</dbReference>
<evidence type="ECO:0000256" key="1">
    <source>
        <dbReference type="ARBA" id="ARBA00022527"/>
    </source>
</evidence>
<reference evidence="7 8" key="1">
    <citation type="submission" date="2016-03" db="EMBL/GenBank/DDBJ databases">
        <title>Whole genome sequencing of Grifola frondosa 9006-11.</title>
        <authorList>
            <person name="Min B."/>
            <person name="Park H."/>
            <person name="Kim J.-G."/>
            <person name="Cho H."/>
            <person name="Oh Y.-L."/>
            <person name="Kong W.-S."/>
            <person name="Choi I.-G."/>
        </authorList>
    </citation>
    <scope>NUCLEOTIDE SEQUENCE [LARGE SCALE GENOMIC DNA]</scope>
    <source>
        <strain evidence="7 8">9006-11</strain>
    </source>
</reference>
<dbReference type="GO" id="GO:1903013">
    <property type="term" value="P:response to differentiation-inducing factor 1"/>
    <property type="evidence" value="ECO:0007669"/>
    <property type="project" value="TreeGrafter"/>
</dbReference>
<evidence type="ECO:0000256" key="3">
    <source>
        <dbReference type="ARBA" id="ARBA00022741"/>
    </source>
</evidence>
<keyword evidence="3" id="KW-0547">Nucleotide-binding</keyword>
<evidence type="ECO:0000256" key="5">
    <source>
        <dbReference type="ARBA" id="ARBA00022840"/>
    </source>
</evidence>
<dbReference type="InterPro" id="IPR051852">
    <property type="entry name" value="Alpha-type_PK"/>
</dbReference>
<dbReference type="SUPFAM" id="SSF56112">
    <property type="entry name" value="Protein kinase-like (PK-like)"/>
    <property type="match status" value="1"/>
</dbReference>
<keyword evidence="1" id="KW-0723">Serine/threonine-protein kinase</keyword>
<dbReference type="PANTHER" id="PTHR45992:SF2">
    <property type="entry name" value="EUKARYOTIC ELONGATION FACTOR 2 KINASE"/>
    <property type="match status" value="1"/>
</dbReference>
<proteinExistence type="predicted"/>
<dbReference type="OrthoDB" id="301415at2759"/>
<evidence type="ECO:0000313" key="8">
    <source>
        <dbReference type="Proteomes" id="UP000092993"/>
    </source>
</evidence>
<dbReference type="Pfam" id="PF02816">
    <property type="entry name" value="Alpha_kinase"/>
    <property type="match status" value="1"/>
</dbReference>
<feature type="domain" description="Alpha-type protein kinase" evidence="6">
    <location>
        <begin position="1"/>
        <end position="104"/>
    </location>
</feature>
<dbReference type="EMBL" id="LUGG01000005">
    <property type="protein sequence ID" value="OBZ74559.1"/>
    <property type="molecule type" value="Genomic_DNA"/>
</dbReference>
<name>A0A1C7MDU7_GRIFR</name>
<organism evidence="7 8">
    <name type="scientific">Grifola frondosa</name>
    <name type="common">Maitake</name>
    <name type="synonym">Polyporus frondosus</name>
    <dbReference type="NCBI Taxonomy" id="5627"/>
    <lineage>
        <taxon>Eukaryota</taxon>
        <taxon>Fungi</taxon>
        <taxon>Dikarya</taxon>
        <taxon>Basidiomycota</taxon>
        <taxon>Agaricomycotina</taxon>
        <taxon>Agaricomycetes</taxon>
        <taxon>Polyporales</taxon>
        <taxon>Grifolaceae</taxon>
        <taxon>Grifola</taxon>
    </lineage>
</organism>
<dbReference type="PANTHER" id="PTHR45992">
    <property type="entry name" value="EUKARYOTIC ELONGATION FACTOR 2 KINASE-RELATED"/>
    <property type="match status" value="1"/>
</dbReference>
<gene>
    <name evidence="7" type="ORF">A0H81_05642</name>
</gene>
<dbReference type="Gene3D" id="3.20.200.10">
    <property type="entry name" value="MHCK/EF2 kinase"/>
    <property type="match status" value="1"/>
</dbReference>
<keyword evidence="4" id="KW-0418">Kinase</keyword>